<dbReference type="InParanoid" id="A0A1J7JH34"/>
<evidence type="ECO:0000256" key="1">
    <source>
        <dbReference type="ARBA" id="ARBA00022801"/>
    </source>
</evidence>
<reference evidence="4 5" key="1">
    <citation type="submission" date="2016-10" db="EMBL/GenBank/DDBJ databases">
        <title>Draft genome sequence of Coniochaeta ligniaria NRRL30616, a lignocellulolytic fungus for bioabatement of inhibitors in plant biomass hydrolysates.</title>
        <authorList>
            <consortium name="DOE Joint Genome Institute"/>
            <person name="Jimenez D.J."/>
            <person name="Hector R.E."/>
            <person name="Riley R."/>
            <person name="Sun H."/>
            <person name="Grigoriev I.V."/>
            <person name="Van Elsas J.D."/>
            <person name="Nichols N.N."/>
        </authorList>
    </citation>
    <scope>NUCLEOTIDE SEQUENCE [LARGE SCALE GENOMIC DNA]</scope>
    <source>
        <strain evidence="4 5">NRRL 30616</strain>
    </source>
</reference>
<keyword evidence="3" id="KW-0732">Signal</keyword>
<dbReference type="PANTHER" id="PTHR33630:SF9">
    <property type="entry name" value="CUTINASE 4"/>
    <property type="match status" value="1"/>
</dbReference>
<keyword evidence="5" id="KW-1185">Reference proteome</keyword>
<organism evidence="4 5">
    <name type="scientific">Coniochaeta ligniaria NRRL 30616</name>
    <dbReference type="NCBI Taxonomy" id="1408157"/>
    <lineage>
        <taxon>Eukaryota</taxon>
        <taxon>Fungi</taxon>
        <taxon>Dikarya</taxon>
        <taxon>Ascomycota</taxon>
        <taxon>Pezizomycotina</taxon>
        <taxon>Sordariomycetes</taxon>
        <taxon>Sordariomycetidae</taxon>
        <taxon>Coniochaetales</taxon>
        <taxon>Coniochaetaceae</taxon>
        <taxon>Coniochaeta</taxon>
    </lineage>
</organism>
<dbReference type="Pfam" id="PF01083">
    <property type="entry name" value="Cutinase"/>
    <property type="match status" value="1"/>
</dbReference>
<gene>
    <name evidence="4" type="ORF">CONLIGDRAFT_630322</name>
</gene>
<dbReference type="InterPro" id="IPR029058">
    <property type="entry name" value="AB_hydrolase_fold"/>
</dbReference>
<dbReference type="SMART" id="SM01110">
    <property type="entry name" value="Cutinase"/>
    <property type="match status" value="1"/>
</dbReference>
<evidence type="ECO:0000313" key="4">
    <source>
        <dbReference type="EMBL" id="OIW32673.1"/>
    </source>
</evidence>
<dbReference type="STRING" id="1408157.A0A1J7JH34"/>
<dbReference type="PANTHER" id="PTHR33630">
    <property type="entry name" value="CUTINASE RV1984C-RELATED-RELATED"/>
    <property type="match status" value="1"/>
</dbReference>
<feature type="chain" id="PRO_5013312483" evidence="3">
    <location>
        <begin position="20"/>
        <end position="287"/>
    </location>
</feature>
<keyword evidence="1" id="KW-0378">Hydrolase</keyword>
<accession>A0A1J7JH34</accession>
<dbReference type="Proteomes" id="UP000182658">
    <property type="component" value="Unassembled WGS sequence"/>
</dbReference>
<evidence type="ECO:0000313" key="5">
    <source>
        <dbReference type="Proteomes" id="UP000182658"/>
    </source>
</evidence>
<name>A0A1J7JH34_9PEZI</name>
<sequence length="287" mass="29346">MPSPIRTLLLLAAATISLGQNTTLTTTTSSTSSSVTATSSISCATGLHLIVARGSTEPKGLGRIGVVAGNVTQEIPGSTVSAVDYPATFDAYFASVNMGVAAMNAMIAAYITACPSSKIALLGYSQGGQVAMDVVCGTSETLFTVTPDLSDAFRSNIIAVVTFGDPSHMVNQTWDEGTSNHNGIFQRANTSACEPYSPVIKGWCDKGDIYCDAGNVTGVHGTYFANYTDDATNWIVSKWNASTNSSGSPTGTAAPPTATNVAGVLQPASFGFVALLAVAGAAFGTLL</sequence>
<evidence type="ECO:0000256" key="2">
    <source>
        <dbReference type="ARBA" id="ARBA00023157"/>
    </source>
</evidence>
<keyword evidence="2" id="KW-1015">Disulfide bond</keyword>
<proteinExistence type="predicted"/>
<feature type="signal peptide" evidence="3">
    <location>
        <begin position="1"/>
        <end position="19"/>
    </location>
</feature>
<dbReference type="OrthoDB" id="2586582at2759"/>
<dbReference type="Gene3D" id="3.40.50.1820">
    <property type="entry name" value="alpha/beta hydrolase"/>
    <property type="match status" value="1"/>
</dbReference>
<evidence type="ECO:0000256" key="3">
    <source>
        <dbReference type="SAM" id="SignalP"/>
    </source>
</evidence>
<dbReference type="GO" id="GO:0052689">
    <property type="term" value="F:carboxylic ester hydrolase activity"/>
    <property type="evidence" value="ECO:0007669"/>
    <property type="project" value="UniProtKB-ARBA"/>
</dbReference>
<dbReference type="SUPFAM" id="SSF53474">
    <property type="entry name" value="alpha/beta-Hydrolases"/>
    <property type="match status" value="1"/>
</dbReference>
<protein>
    <submittedName>
        <fullName evidence="4">Cutinase-domain-containing protein</fullName>
    </submittedName>
</protein>
<dbReference type="EMBL" id="KV875095">
    <property type="protein sequence ID" value="OIW32673.1"/>
    <property type="molecule type" value="Genomic_DNA"/>
</dbReference>
<dbReference type="AlphaFoldDB" id="A0A1J7JH34"/>
<dbReference type="InterPro" id="IPR000675">
    <property type="entry name" value="Cutinase/axe"/>
</dbReference>